<accession>A0A392VCH8</accession>
<proteinExistence type="predicted"/>
<dbReference type="Proteomes" id="UP000265520">
    <property type="component" value="Unassembled WGS sequence"/>
</dbReference>
<dbReference type="AlphaFoldDB" id="A0A392VCH8"/>
<comment type="caution">
    <text evidence="1">The sequence shown here is derived from an EMBL/GenBank/DDBJ whole genome shotgun (WGS) entry which is preliminary data.</text>
</comment>
<evidence type="ECO:0000313" key="2">
    <source>
        <dbReference type="Proteomes" id="UP000265520"/>
    </source>
</evidence>
<dbReference type="EMBL" id="LXQA011094888">
    <property type="protein sequence ID" value="MCI84595.1"/>
    <property type="molecule type" value="Genomic_DNA"/>
</dbReference>
<keyword evidence="2" id="KW-1185">Reference proteome</keyword>
<feature type="non-terminal residue" evidence="1">
    <location>
        <position position="39"/>
    </location>
</feature>
<sequence>MEFTWQGQSVTLQGDTTPISHSVSLLQFQDLLHSDEVAG</sequence>
<evidence type="ECO:0000313" key="1">
    <source>
        <dbReference type="EMBL" id="MCI84595.1"/>
    </source>
</evidence>
<protein>
    <submittedName>
        <fullName evidence="1">Uncharacterized protein</fullName>
    </submittedName>
</protein>
<name>A0A392VCH8_9FABA</name>
<reference evidence="1 2" key="1">
    <citation type="journal article" date="2018" name="Front. Plant Sci.">
        <title>Red Clover (Trifolium pratense) and Zigzag Clover (T. medium) - A Picture of Genomic Similarities and Differences.</title>
        <authorList>
            <person name="Dluhosova J."/>
            <person name="Istvanek J."/>
            <person name="Nedelnik J."/>
            <person name="Repkova J."/>
        </authorList>
    </citation>
    <scope>NUCLEOTIDE SEQUENCE [LARGE SCALE GENOMIC DNA]</scope>
    <source>
        <strain evidence="2">cv. 10/8</strain>
        <tissue evidence="1">Leaf</tissue>
    </source>
</reference>
<organism evidence="1 2">
    <name type="scientific">Trifolium medium</name>
    <dbReference type="NCBI Taxonomy" id="97028"/>
    <lineage>
        <taxon>Eukaryota</taxon>
        <taxon>Viridiplantae</taxon>
        <taxon>Streptophyta</taxon>
        <taxon>Embryophyta</taxon>
        <taxon>Tracheophyta</taxon>
        <taxon>Spermatophyta</taxon>
        <taxon>Magnoliopsida</taxon>
        <taxon>eudicotyledons</taxon>
        <taxon>Gunneridae</taxon>
        <taxon>Pentapetalae</taxon>
        <taxon>rosids</taxon>
        <taxon>fabids</taxon>
        <taxon>Fabales</taxon>
        <taxon>Fabaceae</taxon>
        <taxon>Papilionoideae</taxon>
        <taxon>50 kb inversion clade</taxon>
        <taxon>NPAAA clade</taxon>
        <taxon>Hologalegina</taxon>
        <taxon>IRL clade</taxon>
        <taxon>Trifolieae</taxon>
        <taxon>Trifolium</taxon>
    </lineage>
</organism>